<dbReference type="PANTHER" id="PTHR31672:SF13">
    <property type="entry name" value="F-BOX PROTEIN CPR30-LIKE"/>
    <property type="match status" value="1"/>
</dbReference>
<dbReference type="EMBL" id="MTKT01005379">
    <property type="protein sequence ID" value="OWM67590.1"/>
    <property type="molecule type" value="Genomic_DNA"/>
</dbReference>
<dbReference type="Gene3D" id="1.20.1280.50">
    <property type="match status" value="1"/>
</dbReference>
<dbReference type="NCBIfam" id="TIGR01640">
    <property type="entry name" value="F_box_assoc_1"/>
    <property type="match status" value="1"/>
</dbReference>
<dbReference type="InterPro" id="IPR011043">
    <property type="entry name" value="Gal_Oxase/kelch_b-propeller"/>
</dbReference>
<dbReference type="SUPFAM" id="SSF81383">
    <property type="entry name" value="F-box domain"/>
    <property type="match status" value="1"/>
</dbReference>
<organism evidence="2 3">
    <name type="scientific">Punica granatum</name>
    <name type="common">Pomegranate</name>
    <dbReference type="NCBI Taxonomy" id="22663"/>
    <lineage>
        <taxon>Eukaryota</taxon>
        <taxon>Viridiplantae</taxon>
        <taxon>Streptophyta</taxon>
        <taxon>Embryophyta</taxon>
        <taxon>Tracheophyta</taxon>
        <taxon>Spermatophyta</taxon>
        <taxon>Magnoliopsida</taxon>
        <taxon>eudicotyledons</taxon>
        <taxon>Gunneridae</taxon>
        <taxon>Pentapetalae</taxon>
        <taxon>rosids</taxon>
        <taxon>malvids</taxon>
        <taxon>Myrtales</taxon>
        <taxon>Lythraceae</taxon>
        <taxon>Punica</taxon>
    </lineage>
</organism>
<dbReference type="Pfam" id="PF00646">
    <property type="entry name" value="F-box"/>
    <property type="match status" value="1"/>
</dbReference>
<sequence>MEKVGEEGILIDILSRLPVKSLLRFKCVCKQWRSLISDPEFAELQLGRSKEHNPNACRRVLWLNNPIRSIDCESLSCSNEGTTVRDIKHPSIVSSLESFIEIVGSCNGLVCLLVDFKSFILWNPTTGACNELPSPSSDISGREYFYGFGYDSSTNHYKLFKGSSACYGFLSDNTIVEIYSCKTNSWRRMKYEFIPYVTSRGLFLNGSLHWLVGRDCSDLDSMIVSFDVADETFGRLVSPLLLDLDTVLEGLMILEDCLFVYQDNWTGFNSFTFEGWILRDYPVKSSWTKYCSFLIEESPAQHYLWDPLWFRKDGKVLFHLGHVANYF</sequence>
<evidence type="ECO:0000313" key="3">
    <source>
        <dbReference type="Proteomes" id="UP000197138"/>
    </source>
</evidence>
<protein>
    <recommendedName>
        <fullName evidence="1">F-box domain-containing protein</fullName>
    </recommendedName>
</protein>
<comment type="caution">
    <text evidence="2">The sequence shown here is derived from an EMBL/GenBank/DDBJ whole genome shotgun (WGS) entry which is preliminary data.</text>
</comment>
<name>A0A218W5M5_PUNGR</name>
<dbReference type="Pfam" id="PF07734">
    <property type="entry name" value="FBA_1"/>
    <property type="match status" value="1"/>
</dbReference>
<dbReference type="CDD" id="cd22157">
    <property type="entry name" value="F-box_AtFBW1-like"/>
    <property type="match status" value="1"/>
</dbReference>
<feature type="domain" description="F-box" evidence="1">
    <location>
        <begin position="5"/>
        <end position="44"/>
    </location>
</feature>
<evidence type="ECO:0000313" key="2">
    <source>
        <dbReference type="EMBL" id="OWM67590.1"/>
    </source>
</evidence>
<dbReference type="InterPro" id="IPR036047">
    <property type="entry name" value="F-box-like_dom_sf"/>
</dbReference>
<dbReference type="AlphaFoldDB" id="A0A218W5M5"/>
<dbReference type="Proteomes" id="UP000197138">
    <property type="component" value="Unassembled WGS sequence"/>
</dbReference>
<dbReference type="InterPro" id="IPR001810">
    <property type="entry name" value="F-box_dom"/>
</dbReference>
<reference evidence="3" key="1">
    <citation type="journal article" date="2017" name="Plant J.">
        <title>The pomegranate (Punica granatum L.) genome and the genomics of punicalagin biosynthesis.</title>
        <authorList>
            <person name="Qin G."/>
            <person name="Xu C."/>
            <person name="Ming R."/>
            <person name="Tang H."/>
            <person name="Guyot R."/>
            <person name="Kramer E.M."/>
            <person name="Hu Y."/>
            <person name="Yi X."/>
            <person name="Qi Y."/>
            <person name="Xu X."/>
            <person name="Gao Z."/>
            <person name="Pan H."/>
            <person name="Jian J."/>
            <person name="Tian Y."/>
            <person name="Yue Z."/>
            <person name="Xu Y."/>
        </authorList>
    </citation>
    <scope>NUCLEOTIDE SEQUENCE [LARGE SCALE GENOMIC DNA]</scope>
    <source>
        <strain evidence="3">cv. Dabenzi</strain>
    </source>
</reference>
<proteinExistence type="predicted"/>
<accession>A0A218W5M5</accession>
<dbReference type="SMART" id="SM00256">
    <property type="entry name" value="FBOX"/>
    <property type="match status" value="1"/>
</dbReference>
<dbReference type="PANTHER" id="PTHR31672">
    <property type="entry name" value="BNACNNG10540D PROTEIN"/>
    <property type="match status" value="1"/>
</dbReference>
<dbReference type="InterPro" id="IPR006527">
    <property type="entry name" value="F-box-assoc_dom_typ1"/>
</dbReference>
<evidence type="ECO:0000259" key="1">
    <source>
        <dbReference type="SMART" id="SM00256"/>
    </source>
</evidence>
<gene>
    <name evidence="2" type="ORF">CDL15_Pgr024675</name>
</gene>
<dbReference type="SUPFAM" id="SSF50965">
    <property type="entry name" value="Galactose oxidase, central domain"/>
    <property type="match status" value="1"/>
</dbReference>
<dbReference type="InterPro" id="IPR017451">
    <property type="entry name" value="F-box-assoc_interact_dom"/>
</dbReference>
<dbReference type="InterPro" id="IPR050796">
    <property type="entry name" value="SCF_F-box_component"/>
</dbReference>